<feature type="compositionally biased region" description="Pro residues" evidence="2">
    <location>
        <begin position="246"/>
        <end position="266"/>
    </location>
</feature>
<dbReference type="Proteomes" id="UP000521872">
    <property type="component" value="Unassembled WGS sequence"/>
</dbReference>
<feature type="domain" description="Alpha-ketoglutarate-dependent dioxygenase AlkB-like" evidence="3">
    <location>
        <begin position="45"/>
        <end position="188"/>
    </location>
</feature>
<dbReference type="Gene3D" id="2.60.120.590">
    <property type="entry name" value="Alpha-ketoglutarate-dependent dioxygenase AlkB-like"/>
    <property type="match status" value="1"/>
</dbReference>
<name>A0A8H4VK75_9AGAR</name>
<organism evidence="4 5">
    <name type="scientific">Agrocybe pediades</name>
    <dbReference type="NCBI Taxonomy" id="84607"/>
    <lineage>
        <taxon>Eukaryota</taxon>
        <taxon>Fungi</taxon>
        <taxon>Dikarya</taxon>
        <taxon>Basidiomycota</taxon>
        <taxon>Agaricomycotina</taxon>
        <taxon>Agaricomycetes</taxon>
        <taxon>Agaricomycetidae</taxon>
        <taxon>Agaricales</taxon>
        <taxon>Agaricineae</taxon>
        <taxon>Strophariaceae</taxon>
        <taxon>Agrocybe</taxon>
    </lineage>
</organism>
<dbReference type="Pfam" id="PF13532">
    <property type="entry name" value="2OG-FeII_Oxy_2"/>
    <property type="match status" value="1"/>
</dbReference>
<dbReference type="AlphaFoldDB" id="A0A8H4VK75"/>
<reference evidence="4 5" key="1">
    <citation type="submission" date="2019-12" db="EMBL/GenBank/DDBJ databases">
        <authorList>
            <person name="Floudas D."/>
            <person name="Bentzer J."/>
            <person name="Ahren D."/>
            <person name="Johansson T."/>
            <person name="Persson P."/>
            <person name="Tunlid A."/>
        </authorList>
    </citation>
    <scope>NUCLEOTIDE SEQUENCE [LARGE SCALE GENOMIC DNA]</scope>
    <source>
        <strain evidence="4 5">CBS 102.39</strain>
    </source>
</reference>
<evidence type="ECO:0000259" key="3">
    <source>
        <dbReference type="Pfam" id="PF13532"/>
    </source>
</evidence>
<feature type="compositionally biased region" description="Low complexity" evidence="2">
    <location>
        <begin position="422"/>
        <end position="431"/>
    </location>
</feature>
<feature type="region of interest" description="Disordered" evidence="2">
    <location>
        <begin position="240"/>
        <end position="335"/>
    </location>
</feature>
<feature type="compositionally biased region" description="Low complexity" evidence="2">
    <location>
        <begin position="184"/>
        <end position="193"/>
    </location>
</feature>
<dbReference type="GO" id="GO:0051747">
    <property type="term" value="F:cytosine C-5 DNA demethylase activity"/>
    <property type="evidence" value="ECO:0007669"/>
    <property type="project" value="TreeGrafter"/>
</dbReference>
<protein>
    <recommendedName>
        <fullName evidence="3">Alpha-ketoglutarate-dependent dioxygenase AlkB-like domain-containing protein</fullName>
    </recommendedName>
</protein>
<feature type="compositionally biased region" description="Basic residues" evidence="2">
    <location>
        <begin position="436"/>
        <end position="445"/>
    </location>
</feature>
<evidence type="ECO:0000256" key="1">
    <source>
        <dbReference type="PIRSR" id="PIRSR632852-1"/>
    </source>
</evidence>
<dbReference type="InterPro" id="IPR027450">
    <property type="entry name" value="AlkB-like"/>
</dbReference>
<evidence type="ECO:0000313" key="4">
    <source>
        <dbReference type="EMBL" id="KAF4613901.1"/>
    </source>
</evidence>
<dbReference type="GO" id="GO:0008198">
    <property type="term" value="F:ferrous iron binding"/>
    <property type="evidence" value="ECO:0007669"/>
    <property type="project" value="TreeGrafter"/>
</dbReference>
<evidence type="ECO:0000313" key="5">
    <source>
        <dbReference type="Proteomes" id="UP000521872"/>
    </source>
</evidence>
<feature type="region of interest" description="Disordered" evidence="2">
    <location>
        <begin position="172"/>
        <end position="225"/>
    </location>
</feature>
<dbReference type="InterPro" id="IPR037151">
    <property type="entry name" value="AlkB-like_sf"/>
</dbReference>
<dbReference type="SUPFAM" id="SSF51197">
    <property type="entry name" value="Clavaminate synthase-like"/>
    <property type="match status" value="1"/>
</dbReference>
<feature type="binding site" evidence="1">
    <location>
        <position position="139"/>
    </location>
    <ligand>
        <name>2-oxoglutarate</name>
        <dbReference type="ChEBI" id="CHEBI:16810"/>
    </ligand>
</feature>
<feature type="binding site" evidence="1">
    <location>
        <position position="149"/>
    </location>
    <ligand>
        <name>2-oxoglutarate</name>
        <dbReference type="ChEBI" id="CHEBI:16810"/>
    </ligand>
</feature>
<dbReference type="PANTHER" id="PTHR31573">
    <property type="entry name" value="ALPHA-KETOGLUTARATE-DEPENDENT DIOXYGENASE ALKB HOMOLOG 2"/>
    <property type="match status" value="1"/>
</dbReference>
<gene>
    <name evidence="4" type="ORF">D9613_008164</name>
</gene>
<comment type="caution">
    <text evidence="4">The sequence shown here is derived from an EMBL/GenBank/DDBJ whole genome shotgun (WGS) entry which is preliminary data.</text>
</comment>
<keyword evidence="5" id="KW-1185">Reference proteome</keyword>
<feature type="compositionally biased region" description="Polar residues" evidence="2">
    <location>
        <begin position="314"/>
        <end position="323"/>
    </location>
</feature>
<dbReference type="PANTHER" id="PTHR31573:SF1">
    <property type="entry name" value="DNA OXIDATIVE DEMETHYLASE ALKBH2"/>
    <property type="match status" value="1"/>
</dbReference>
<feature type="compositionally biased region" description="Low complexity" evidence="2">
    <location>
        <begin position="324"/>
        <end position="335"/>
    </location>
</feature>
<feature type="compositionally biased region" description="Basic and acidic residues" evidence="2">
    <location>
        <begin position="173"/>
        <end position="183"/>
    </location>
</feature>
<dbReference type="GO" id="GO:0035516">
    <property type="term" value="F:broad specificity oxidative DNA demethylase activity"/>
    <property type="evidence" value="ECO:0007669"/>
    <property type="project" value="TreeGrafter"/>
</dbReference>
<accession>A0A8H4VK75</accession>
<evidence type="ECO:0000256" key="2">
    <source>
        <dbReference type="SAM" id="MobiDB-lite"/>
    </source>
</evidence>
<sequence length="445" mass="49557">MPPQRKRARRDSGAAISTGDATANSFAQVSNLEEYRMSDMVDCEVYYVPSFISDNLSSKWYADLLELDSWYQPKLKMYGREITQSRKIAAYASDPELTLKYSGQTVDMKYDYPPVLREIQDQVEKRLGVTFNHVMLNLYENGKIYIGNHRDNLENKVIASVSLGAPRTFIMTHDSRAKGRGKETLSSSKSLKTMDGSKTTPTAKRARDDDDTEDRESSSGAPYITRKSWLLQPAVPSPRLLQPYSPRRPSPLGLPPLGFPPQPPLAPHVAFQSPAYPKTPDRSIQPKGPSENRVAFPPDARRPLAGAQRRRSHSNLPPLNLNDQQHPPTQQQYPATAQPALKQDMTMTLSPPSPTPSDTSSLSLYSADSAKKRFSMDVGNEERQMQDGENEKPPGVFCCFNFKSWFGSKAKAKEARILGPPAAAAPAPQAQMVQVPRRRPSPLNL</sequence>
<proteinExistence type="predicted"/>
<dbReference type="GO" id="GO:0006307">
    <property type="term" value="P:DNA alkylation repair"/>
    <property type="evidence" value="ECO:0007669"/>
    <property type="project" value="TreeGrafter"/>
</dbReference>
<dbReference type="EMBL" id="JAACJL010000045">
    <property type="protein sequence ID" value="KAF4613901.1"/>
    <property type="molecule type" value="Genomic_DNA"/>
</dbReference>
<feature type="region of interest" description="Disordered" evidence="2">
    <location>
        <begin position="422"/>
        <end position="445"/>
    </location>
</feature>
<feature type="binding site" evidence="1">
    <location>
        <position position="137"/>
    </location>
    <ligand>
        <name>2-oxoglutarate</name>
        <dbReference type="ChEBI" id="CHEBI:16810"/>
    </ligand>
</feature>
<dbReference type="InterPro" id="IPR032852">
    <property type="entry name" value="ALKBH2"/>
</dbReference>